<protein>
    <submittedName>
        <fullName evidence="2">Uncharacterized protein</fullName>
    </submittedName>
</protein>
<name>A0AAV4I766_9GAST</name>
<feature type="transmembrane region" description="Helical" evidence="1">
    <location>
        <begin position="46"/>
        <end position="71"/>
    </location>
</feature>
<sequence>MPALLLSSTEGACWGNTGEASADGQDGGPALPVGLCLAQPLIQSQFNVVVVVVVAVVVVVVVLVAVVVLLIQFESSYLFY</sequence>
<accession>A0AAV4I766</accession>
<dbReference type="Proteomes" id="UP000762676">
    <property type="component" value="Unassembled WGS sequence"/>
</dbReference>
<organism evidence="2 3">
    <name type="scientific">Elysia marginata</name>
    <dbReference type="NCBI Taxonomy" id="1093978"/>
    <lineage>
        <taxon>Eukaryota</taxon>
        <taxon>Metazoa</taxon>
        <taxon>Spiralia</taxon>
        <taxon>Lophotrochozoa</taxon>
        <taxon>Mollusca</taxon>
        <taxon>Gastropoda</taxon>
        <taxon>Heterobranchia</taxon>
        <taxon>Euthyneura</taxon>
        <taxon>Panpulmonata</taxon>
        <taxon>Sacoglossa</taxon>
        <taxon>Placobranchoidea</taxon>
        <taxon>Plakobranchidae</taxon>
        <taxon>Elysia</taxon>
    </lineage>
</organism>
<keyword evidence="1" id="KW-1133">Transmembrane helix</keyword>
<keyword evidence="1" id="KW-0812">Transmembrane</keyword>
<keyword evidence="3" id="KW-1185">Reference proteome</keyword>
<gene>
    <name evidence="2" type="ORF">ElyMa_004680400</name>
</gene>
<dbReference type="AlphaFoldDB" id="A0AAV4I766"/>
<comment type="caution">
    <text evidence="2">The sequence shown here is derived from an EMBL/GenBank/DDBJ whole genome shotgun (WGS) entry which is preliminary data.</text>
</comment>
<proteinExistence type="predicted"/>
<reference evidence="2 3" key="1">
    <citation type="journal article" date="2021" name="Elife">
        <title>Chloroplast acquisition without the gene transfer in kleptoplastic sea slugs, Plakobranchus ocellatus.</title>
        <authorList>
            <person name="Maeda T."/>
            <person name="Takahashi S."/>
            <person name="Yoshida T."/>
            <person name="Shimamura S."/>
            <person name="Takaki Y."/>
            <person name="Nagai Y."/>
            <person name="Toyoda A."/>
            <person name="Suzuki Y."/>
            <person name="Arimoto A."/>
            <person name="Ishii H."/>
            <person name="Satoh N."/>
            <person name="Nishiyama T."/>
            <person name="Hasebe M."/>
            <person name="Maruyama T."/>
            <person name="Minagawa J."/>
            <person name="Obokata J."/>
            <person name="Shigenobu S."/>
        </authorList>
    </citation>
    <scope>NUCLEOTIDE SEQUENCE [LARGE SCALE GENOMIC DNA]</scope>
</reference>
<evidence type="ECO:0000313" key="3">
    <source>
        <dbReference type="Proteomes" id="UP000762676"/>
    </source>
</evidence>
<keyword evidence="1" id="KW-0472">Membrane</keyword>
<evidence type="ECO:0000256" key="1">
    <source>
        <dbReference type="SAM" id="Phobius"/>
    </source>
</evidence>
<evidence type="ECO:0000313" key="2">
    <source>
        <dbReference type="EMBL" id="GFS05378.1"/>
    </source>
</evidence>
<dbReference type="EMBL" id="BMAT01009383">
    <property type="protein sequence ID" value="GFS05378.1"/>
    <property type="molecule type" value="Genomic_DNA"/>
</dbReference>